<name>A0A9P6C4D5_9AGAR</name>
<evidence type="ECO:0000256" key="2">
    <source>
        <dbReference type="PROSITE-ProRule" id="PRU00376"/>
    </source>
</evidence>
<dbReference type="Gene3D" id="2.60.40.1970">
    <property type="entry name" value="YEATS domain"/>
    <property type="match status" value="1"/>
</dbReference>
<comment type="caution">
    <text evidence="4">The sequence shown here is derived from an EMBL/GenBank/DDBJ whole genome shotgun (WGS) entry which is preliminary data.</text>
</comment>
<accession>A0A9P6C4D5</accession>
<proteinExistence type="predicted"/>
<keyword evidence="5" id="KW-1185">Reference proteome</keyword>
<dbReference type="Proteomes" id="UP000807342">
    <property type="component" value="Unassembled WGS sequence"/>
</dbReference>
<dbReference type="AlphaFoldDB" id="A0A9P6C4D5"/>
<evidence type="ECO:0000313" key="5">
    <source>
        <dbReference type="Proteomes" id="UP000807342"/>
    </source>
</evidence>
<dbReference type="InterPro" id="IPR055127">
    <property type="entry name" value="YEATS2_3HBD"/>
</dbReference>
<gene>
    <name evidence="4" type="ORF">P691DRAFT_53677</name>
</gene>
<comment type="subcellular location">
    <subcellularLocation>
        <location evidence="2">Nucleus</location>
    </subcellularLocation>
</comment>
<dbReference type="OrthoDB" id="1741717at2759"/>
<dbReference type="InterPro" id="IPR055129">
    <property type="entry name" value="YEATS_dom"/>
</dbReference>
<sequence length="944" mass="104999">MISDEDQQPDWDRELLSQTTASEFNLEIGLRERITQTLNARIAWATLLKESLQEGVRTHAVAPESFKYAAFDALKTSERPSDILHDREELAPPNLSLQEALRNARPAPKPKLQLPRNPKTAFLFIRSQSLLGTGRRDDLESELCVLKCPVCSRITFTSLQGLLNHARISHSLEWGTHDECIHACAVADPDIDIDTGIEVGVGSGGILPGLRTIFEMAVGPSRSNARIGARSVVEDEKSIEAEYHASSPSYLTKTLGLHGDTPALAPFLGKAPIRRGINVCQQDETLDIGSASGASHAIRPKAWRLQLAQRGSLRLMVEEGGINVNGSGMREEDHTPGLDHIANDVPRNEGNTSSEQMLGPVTRFHFATRIVVTDRSLWIDPGMWSILNFVANGFINDYQAKGRHSPINGCWHWTLLHTRVSFFLAFLPVLTPLQAHDLTAILRSMKVTPLVSPDIVECRRPVVEQYPYVVVGLASEAFLAKVELVFNEIGSDYTSGEREGQPFSIEHWVELDPLKSSAAVVGEEQIYDVELDKRTAVRTVSSERPPLNLKALWKLANEFRFDEQEPKMKDDDTPRLAYEVVLKDLLPRFPLTFRDLKRKRASNPVPYRLVASETQFSNLIQGRRQAIEWGRARAIRDAYNEIVQRRGSSDLFLLTAADVHAWLREGGHSHKGGQVQATPSLEKIEMVPTRESQSHWCSLCGLENAAHSLRAPRHVKYEDHVMQDENGTAVGHTTCVIAAQDPIAIKLRPFNVERLRRSSPSPPARAPTWKPLKGFQHLNTKAVTRLADPRLTLALRQMIRPLNYSSFECRSRCISTFPLDHLGQSPDEIEASLAPYATLAVCLRPFIRRIVLSGLDIAKHQKASLTVIRKSSKKGAQDCDSDVSLLTPTHILTGIRSRGRRGVSNSDSADEAILLCLSSLGTVLGSRRENDDREGAITVKTEQP</sequence>
<dbReference type="GO" id="GO:0005634">
    <property type="term" value="C:nucleus"/>
    <property type="evidence" value="ECO:0007669"/>
    <property type="project" value="UniProtKB-SubCell"/>
</dbReference>
<dbReference type="InterPro" id="IPR038704">
    <property type="entry name" value="YEAST_sf"/>
</dbReference>
<reference evidence="4" key="1">
    <citation type="submission" date="2020-11" db="EMBL/GenBank/DDBJ databases">
        <authorList>
            <consortium name="DOE Joint Genome Institute"/>
            <person name="Ahrendt S."/>
            <person name="Riley R."/>
            <person name="Andreopoulos W."/>
            <person name="Labutti K."/>
            <person name="Pangilinan J."/>
            <person name="Ruiz-Duenas F.J."/>
            <person name="Barrasa J.M."/>
            <person name="Sanchez-Garcia M."/>
            <person name="Camarero S."/>
            <person name="Miyauchi S."/>
            <person name="Serrano A."/>
            <person name="Linde D."/>
            <person name="Babiker R."/>
            <person name="Drula E."/>
            <person name="Ayuso-Fernandez I."/>
            <person name="Pacheco R."/>
            <person name="Padilla G."/>
            <person name="Ferreira P."/>
            <person name="Barriuso J."/>
            <person name="Kellner H."/>
            <person name="Castanera R."/>
            <person name="Alfaro M."/>
            <person name="Ramirez L."/>
            <person name="Pisabarro A.G."/>
            <person name="Kuo A."/>
            <person name="Tritt A."/>
            <person name="Lipzen A."/>
            <person name="He G."/>
            <person name="Yan M."/>
            <person name="Ng V."/>
            <person name="Cullen D."/>
            <person name="Martin F."/>
            <person name="Rosso M.-N."/>
            <person name="Henrissat B."/>
            <person name="Hibbett D."/>
            <person name="Martinez A.T."/>
            <person name="Grigoriev I.V."/>
        </authorList>
    </citation>
    <scope>NUCLEOTIDE SEQUENCE</scope>
    <source>
        <strain evidence="4">MF-IS2</strain>
    </source>
</reference>
<dbReference type="EMBL" id="MU151165">
    <property type="protein sequence ID" value="KAF9448329.1"/>
    <property type="molecule type" value="Genomic_DNA"/>
</dbReference>
<evidence type="ECO:0000313" key="4">
    <source>
        <dbReference type="EMBL" id="KAF9448329.1"/>
    </source>
</evidence>
<keyword evidence="1 2" id="KW-0539">Nucleus</keyword>
<evidence type="ECO:0000256" key="1">
    <source>
        <dbReference type="ARBA" id="ARBA00023242"/>
    </source>
</evidence>
<evidence type="ECO:0000259" key="3">
    <source>
        <dbReference type="PROSITE" id="PS51037"/>
    </source>
</evidence>
<feature type="domain" description="YEATS" evidence="3">
    <location>
        <begin position="360"/>
        <end position="541"/>
    </location>
</feature>
<protein>
    <recommendedName>
        <fullName evidence="3">YEATS domain-containing protein</fullName>
    </recommendedName>
</protein>
<organism evidence="4 5">
    <name type="scientific">Macrolepiota fuliginosa MF-IS2</name>
    <dbReference type="NCBI Taxonomy" id="1400762"/>
    <lineage>
        <taxon>Eukaryota</taxon>
        <taxon>Fungi</taxon>
        <taxon>Dikarya</taxon>
        <taxon>Basidiomycota</taxon>
        <taxon>Agaricomycotina</taxon>
        <taxon>Agaricomycetes</taxon>
        <taxon>Agaricomycetidae</taxon>
        <taxon>Agaricales</taxon>
        <taxon>Agaricineae</taxon>
        <taxon>Agaricaceae</taxon>
        <taxon>Macrolepiota</taxon>
    </lineage>
</organism>
<dbReference type="Pfam" id="PF22951">
    <property type="entry name" value="3HBD"/>
    <property type="match status" value="1"/>
</dbReference>
<dbReference type="PROSITE" id="PS51037">
    <property type="entry name" value="YEATS"/>
    <property type="match status" value="1"/>
</dbReference>